<comment type="caution">
    <text evidence="1">The sequence shown here is derived from an EMBL/GenBank/DDBJ whole genome shotgun (WGS) entry which is preliminary data.</text>
</comment>
<dbReference type="Proteomes" id="UP000789366">
    <property type="component" value="Unassembled WGS sequence"/>
</dbReference>
<gene>
    <name evidence="1" type="ORF">SPELUC_LOCUS11922</name>
</gene>
<accession>A0ACA9PR15</accession>
<evidence type="ECO:0000313" key="2">
    <source>
        <dbReference type="Proteomes" id="UP000789366"/>
    </source>
</evidence>
<protein>
    <submittedName>
        <fullName evidence="1">12869_t:CDS:1</fullName>
    </submittedName>
</protein>
<feature type="non-terminal residue" evidence="1">
    <location>
        <position position="81"/>
    </location>
</feature>
<keyword evidence="2" id="KW-1185">Reference proteome</keyword>
<reference evidence="1" key="1">
    <citation type="submission" date="2021-06" db="EMBL/GenBank/DDBJ databases">
        <authorList>
            <person name="Kallberg Y."/>
            <person name="Tangrot J."/>
            <person name="Rosling A."/>
        </authorList>
    </citation>
    <scope>NUCLEOTIDE SEQUENCE</scope>
    <source>
        <strain evidence="1">28 12/20/2015</strain>
    </source>
</reference>
<evidence type="ECO:0000313" key="1">
    <source>
        <dbReference type="EMBL" id="CAG8712796.1"/>
    </source>
</evidence>
<name>A0ACA9PR15_9GLOM</name>
<organism evidence="1 2">
    <name type="scientific">Cetraspora pellucida</name>
    <dbReference type="NCBI Taxonomy" id="1433469"/>
    <lineage>
        <taxon>Eukaryota</taxon>
        <taxon>Fungi</taxon>
        <taxon>Fungi incertae sedis</taxon>
        <taxon>Mucoromycota</taxon>
        <taxon>Glomeromycotina</taxon>
        <taxon>Glomeromycetes</taxon>
        <taxon>Diversisporales</taxon>
        <taxon>Gigasporaceae</taxon>
        <taxon>Cetraspora</taxon>
    </lineage>
</organism>
<dbReference type="EMBL" id="CAJVPW010026578">
    <property type="protein sequence ID" value="CAG8712796.1"/>
    <property type="molecule type" value="Genomic_DNA"/>
</dbReference>
<sequence length="81" mass="8896">THFPTNSGPDFDRTNHLTFLALMIEGKRKGSYVTEIFTIPQLDVSATSTITTVQSDVATSFFTKIAHSDLSTSSTTTIRLK</sequence>
<feature type="non-terminal residue" evidence="1">
    <location>
        <position position="1"/>
    </location>
</feature>
<proteinExistence type="predicted"/>